<accession>A0A537J188</accession>
<protein>
    <submittedName>
        <fullName evidence="1">Uncharacterized protein</fullName>
    </submittedName>
</protein>
<dbReference type="EMBL" id="VBAP01000004">
    <property type="protein sequence ID" value="TMI77320.1"/>
    <property type="molecule type" value="Genomic_DNA"/>
</dbReference>
<reference evidence="1 2" key="1">
    <citation type="journal article" date="2019" name="Nat. Microbiol.">
        <title>Mediterranean grassland soil C-N compound turnover is dependent on rainfall and depth, and is mediated by genomically divergent microorganisms.</title>
        <authorList>
            <person name="Diamond S."/>
            <person name="Andeer P.F."/>
            <person name="Li Z."/>
            <person name="Crits-Christoph A."/>
            <person name="Burstein D."/>
            <person name="Anantharaman K."/>
            <person name="Lane K.R."/>
            <person name="Thomas B.C."/>
            <person name="Pan C."/>
            <person name="Northen T.R."/>
            <person name="Banfield J.F."/>
        </authorList>
    </citation>
    <scope>NUCLEOTIDE SEQUENCE [LARGE SCALE GENOMIC DNA]</scope>
    <source>
        <strain evidence="1">NP_8</strain>
    </source>
</reference>
<name>A0A537J188_9BACT</name>
<dbReference type="Proteomes" id="UP000318834">
    <property type="component" value="Unassembled WGS sequence"/>
</dbReference>
<evidence type="ECO:0000313" key="1">
    <source>
        <dbReference type="EMBL" id="TMI77320.1"/>
    </source>
</evidence>
<comment type="caution">
    <text evidence="1">The sequence shown here is derived from an EMBL/GenBank/DDBJ whole genome shotgun (WGS) entry which is preliminary data.</text>
</comment>
<evidence type="ECO:0000313" key="2">
    <source>
        <dbReference type="Proteomes" id="UP000318834"/>
    </source>
</evidence>
<organism evidence="1 2">
    <name type="scientific">Candidatus Segetimicrobium genomatis</name>
    <dbReference type="NCBI Taxonomy" id="2569760"/>
    <lineage>
        <taxon>Bacteria</taxon>
        <taxon>Bacillati</taxon>
        <taxon>Candidatus Sysuimicrobiota</taxon>
        <taxon>Candidatus Sysuimicrobiia</taxon>
        <taxon>Candidatus Sysuimicrobiales</taxon>
        <taxon>Candidatus Segetimicrobiaceae</taxon>
        <taxon>Candidatus Segetimicrobium</taxon>
    </lineage>
</organism>
<gene>
    <name evidence="1" type="ORF">E6H05_00605</name>
</gene>
<sequence length="199" mass="22180">MLEEDFSGFGFDTLLFLLNDGVDGELAFARASHFTHIHGGPFRFLVDKQGILRGMEFPLYRPDATAQRQTLRELLVSFWRDAWHFGKAMARGQLWSAQGGLERMRRAVVNLMRLRADFAAPAEGYNKVERALGAEQLAALEDTVCPLQAGAMWHAARKFSGLCRGLGTDLARHQAVDYPSALDGVVSDRLARLSERATQ</sequence>
<dbReference type="SUPFAM" id="SSF81631">
    <property type="entry name" value="PAP/OAS1 substrate-binding domain"/>
    <property type="match status" value="1"/>
</dbReference>
<dbReference type="Gene3D" id="1.20.120.330">
    <property type="entry name" value="Nucleotidyltransferases domain 2"/>
    <property type="match status" value="1"/>
</dbReference>
<proteinExistence type="predicted"/>
<dbReference type="AlphaFoldDB" id="A0A537J188"/>